<evidence type="ECO:0000256" key="1">
    <source>
        <dbReference type="SAM" id="Coils"/>
    </source>
</evidence>
<feature type="chain" id="PRO_5036377040" description="Lipoprotein" evidence="3">
    <location>
        <begin position="22"/>
        <end position="240"/>
    </location>
</feature>
<evidence type="ECO:0000313" key="5">
    <source>
        <dbReference type="EMBL" id="VZR75487.1"/>
    </source>
</evidence>
<keyword evidence="1" id="KW-0175">Coiled coil</keyword>
<evidence type="ECO:0000313" key="6">
    <source>
        <dbReference type="EMBL" id="VZR97843.1"/>
    </source>
</evidence>
<evidence type="ECO:0000256" key="3">
    <source>
        <dbReference type="SAM" id="SignalP"/>
    </source>
</evidence>
<dbReference type="PROSITE" id="PS51257">
    <property type="entry name" value="PROKAR_LIPOPROTEIN"/>
    <property type="match status" value="1"/>
</dbReference>
<reference evidence="4" key="1">
    <citation type="submission" date="2019-11" db="EMBL/GenBank/DDBJ databases">
        <authorList>
            <person name="Falquet L."/>
            <person name="Falquet L."/>
        </authorList>
    </citation>
    <scope>NUCLEOTIDE SEQUENCE</scope>
    <source>
        <strain evidence="6">G1650</strain>
        <strain evidence="5">G1705</strain>
        <strain evidence="4">G5813/1+2</strain>
    </source>
</reference>
<name>A0A654IA93_9MOLU</name>
<gene>
    <name evidence="4" type="ORF">MF5292_00518</name>
    <name evidence="6" type="ORF">MF5293_00514</name>
    <name evidence="5" type="ORF">MF5294_00516</name>
</gene>
<feature type="signal peptide" evidence="3">
    <location>
        <begin position="1"/>
        <end position="21"/>
    </location>
</feature>
<dbReference type="EMBL" id="LR739233">
    <property type="protein sequence ID" value="VZR75487.1"/>
    <property type="molecule type" value="Genomic_DNA"/>
</dbReference>
<evidence type="ECO:0008006" key="7">
    <source>
        <dbReference type="Google" id="ProtNLM"/>
    </source>
</evidence>
<keyword evidence="3" id="KW-0732">Signal</keyword>
<sequence>MKKILTLLSFITVLSSSLVLVSCKTTNGNQSINKKIDVNKGGKEKSNSNEQELPKDEPDDKSTDAIEEKKEKTDGFASKLKKELVDHLDKKEKQTIMELASKLFARYLQKSNEHKLPNDLSNLESKISKLFEEEKYDEIKGELTVLFSEGFNKENNFSSDQVSRKIKDLLDKVEKKNKELILEEIKNLFEKKASKELEEELKSKTNEINSLLSKEQYESVKNKLFDLIDKIANLEKTSIK</sequence>
<dbReference type="EMBL" id="LR739234">
    <property type="protein sequence ID" value="VZR97843.1"/>
    <property type="molecule type" value="Genomic_DNA"/>
</dbReference>
<feature type="coiled-coil region" evidence="1">
    <location>
        <begin position="159"/>
        <end position="237"/>
    </location>
</feature>
<dbReference type="EMBL" id="LR738858">
    <property type="protein sequence ID" value="VZK65344.1"/>
    <property type="molecule type" value="Genomic_DNA"/>
</dbReference>
<organism evidence="4">
    <name type="scientific">Mycoplasma feriruminatoris</name>
    <dbReference type="NCBI Taxonomy" id="1179777"/>
    <lineage>
        <taxon>Bacteria</taxon>
        <taxon>Bacillati</taxon>
        <taxon>Mycoplasmatota</taxon>
        <taxon>Mollicutes</taxon>
        <taxon>Mycoplasmataceae</taxon>
        <taxon>Mycoplasma</taxon>
    </lineage>
</organism>
<proteinExistence type="predicted"/>
<evidence type="ECO:0000256" key="2">
    <source>
        <dbReference type="SAM" id="MobiDB-lite"/>
    </source>
</evidence>
<dbReference type="AlphaFoldDB" id="A0A654IA93"/>
<feature type="region of interest" description="Disordered" evidence="2">
    <location>
        <begin position="34"/>
        <end position="75"/>
    </location>
</feature>
<evidence type="ECO:0000313" key="4">
    <source>
        <dbReference type="EMBL" id="VZK65344.1"/>
    </source>
</evidence>
<protein>
    <recommendedName>
        <fullName evidence="7">Lipoprotein</fullName>
    </recommendedName>
</protein>
<accession>A0A654IA93</accession>